<evidence type="ECO:0000256" key="9">
    <source>
        <dbReference type="ARBA" id="ARBA00051198"/>
    </source>
</evidence>
<evidence type="ECO:0000256" key="11">
    <source>
        <dbReference type="ARBA" id="ARBA00066349"/>
    </source>
</evidence>
<evidence type="ECO:0000256" key="1">
    <source>
        <dbReference type="ARBA" id="ARBA00001933"/>
    </source>
</evidence>
<sequence>MLSDTIYPAPSSAELRKHFLGKHISDLPSPSVILDEAVLKRNCERMLQAPKTFGIDFRAHVKTHKLGKRRGGKLVVSTVREAEALAPLIKEGVVDDILYGVPLAPSAIPRLSALSSAYPALTISLLIDHPDQLTPLLKSIAPGAKQWPLFIKLDVGSHRAGIEVATEGFKTLLGRIRFLELETTGKVFLKGFYTHAGHSYSATNATEVFTLLSEEIKAGELAMFSANKEFGLPKESSRKWTISVGSTPTALSITTMTKDPESTRTFAQDLGSLDKRCSLEVHAGVYTMLDLQQLSTHAIPEPHSLGVKDIAISVLAEVVSIYPGRGEGGSTEALVAVGTTGLGREPGKEWPGWGAVSDWGMPGAGRTPKESGWVVDKISQEHGVLVEKVKGAGEKLKVGGKVRIWPQHACIASNGHGWYFVVGPDNTVKDVWVRWRGW</sequence>
<dbReference type="InterPro" id="IPR051466">
    <property type="entry name" value="D-amino_acid_metab_enzyme"/>
</dbReference>
<protein>
    <recommendedName>
        <fullName evidence="12">D-serine dehydratase</fullName>
        <ecNumber evidence="11">4.3.1.18</ecNumber>
    </recommendedName>
    <alternativeName>
        <fullName evidence="13">D-serine deaminase</fullName>
    </alternativeName>
</protein>
<dbReference type="OrthoDB" id="20198at2759"/>
<dbReference type="InterPro" id="IPR001608">
    <property type="entry name" value="Ala_racemase_N"/>
</dbReference>
<dbReference type="InterPro" id="IPR026956">
    <property type="entry name" value="D-ser_dehydrat-like_dom"/>
</dbReference>
<dbReference type="PANTHER" id="PTHR28004">
    <property type="entry name" value="ZGC:162816-RELATED"/>
    <property type="match status" value="1"/>
</dbReference>
<dbReference type="InParanoid" id="A0A3N4KND3"/>
<keyword evidence="6" id="KW-0862">Zinc</keyword>
<evidence type="ECO:0000256" key="5">
    <source>
        <dbReference type="ARBA" id="ARBA00022723"/>
    </source>
</evidence>
<keyword evidence="7" id="KW-0663">Pyridoxal phosphate</keyword>
<evidence type="ECO:0000313" key="16">
    <source>
        <dbReference type="Proteomes" id="UP000277580"/>
    </source>
</evidence>
<evidence type="ECO:0000256" key="6">
    <source>
        <dbReference type="ARBA" id="ARBA00022833"/>
    </source>
</evidence>
<dbReference type="GO" id="GO:0046872">
    <property type="term" value="F:metal ion binding"/>
    <property type="evidence" value="ECO:0007669"/>
    <property type="project" value="UniProtKB-KW"/>
</dbReference>
<keyword evidence="5" id="KW-0479">Metal-binding</keyword>
<accession>A0A3N4KND3</accession>
<dbReference type="EC" id="4.3.1.18" evidence="11"/>
<dbReference type="Gene3D" id="2.40.37.20">
    <property type="entry name" value="D-serine dehydratase-like domain"/>
    <property type="match status" value="1"/>
</dbReference>
<evidence type="ECO:0000256" key="10">
    <source>
        <dbReference type="ARBA" id="ARBA00055764"/>
    </source>
</evidence>
<comment type="function">
    <text evidence="10">Catalyzes the conversion of D-serine to pyruvate and ammonia. May play a role in D-serine detoxification.</text>
</comment>
<dbReference type="GO" id="GO:0009636">
    <property type="term" value="P:response to toxic substance"/>
    <property type="evidence" value="ECO:0007669"/>
    <property type="project" value="UniProtKB-KW"/>
</dbReference>
<proteinExistence type="inferred from homology"/>
<evidence type="ECO:0000256" key="8">
    <source>
        <dbReference type="ARBA" id="ARBA00023239"/>
    </source>
</evidence>
<dbReference type="GO" id="GO:0008721">
    <property type="term" value="F:D-serine ammonia-lyase activity"/>
    <property type="evidence" value="ECO:0007669"/>
    <property type="project" value="UniProtKB-EC"/>
</dbReference>
<dbReference type="STRING" id="1392247.A0A3N4KND3"/>
<keyword evidence="8" id="KW-0456">Lyase</keyword>
<evidence type="ECO:0000256" key="3">
    <source>
        <dbReference type="ARBA" id="ARBA00005323"/>
    </source>
</evidence>
<comment type="cofactor">
    <cofactor evidence="1">
        <name>pyridoxal 5'-phosphate</name>
        <dbReference type="ChEBI" id="CHEBI:597326"/>
    </cofactor>
</comment>
<evidence type="ECO:0000256" key="2">
    <source>
        <dbReference type="ARBA" id="ARBA00001947"/>
    </source>
</evidence>
<dbReference type="InterPro" id="IPR042208">
    <property type="entry name" value="D-ser_dehydrat-like_sf"/>
</dbReference>
<gene>
    <name evidence="15" type="ORF">P167DRAFT_545667</name>
</gene>
<dbReference type="PANTHER" id="PTHR28004:SF2">
    <property type="entry name" value="D-SERINE DEHYDRATASE"/>
    <property type="match status" value="1"/>
</dbReference>
<evidence type="ECO:0000313" key="15">
    <source>
        <dbReference type="EMBL" id="RPB12123.1"/>
    </source>
</evidence>
<dbReference type="GO" id="GO:0036088">
    <property type="term" value="P:D-serine catabolic process"/>
    <property type="evidence" value="ECO:0007669"/>
    <property type="project" value="TreeGrafter"/>
</dbReference>
<dbReference type="Pfam" id="PF14031">
    <property type="entry name" value="D-ser_dehydrat"/>
    <property type="match status" value="1"/>
</dbReference>
<dbReference type="EMBL" id="ML119130">
    <property type="protein sequence ID" value="RPB12123.1"/>
    <property type="molecule type" value="Genomic_DNA"/>
</dbReference>
<evidence type="ECO:0000259" key="14">
    <source>
        <dbReference type="SMART" id="SM01119"/>
    </source>
</evidence>
<comment type="cofactor">
    <cofactor evidence="2">
        <name>Zn(2+)</name>
        <dbReference type="ChEBI" id="CHEBI:29105"/>
    </cofactor>
</comment>
<evidence type="ECO:0000256" key="12">
    <source>
        <dbReference type="ARBA" id="ARBA00069616"/>
    </source>
</evidence>
<dbReference type="Pfam" id="PF01168">
    <property type="entry name" value="Ala_racemase_N"/>
    <property type="match status" value="1"/>
</dbReference>
<organism evidence="15 16">
    <name type="scientific">Morchella conica CCBAS932</name>
    <dbReference type="NCBI Taxonomy" id="1392247"/>
    <lineage>
        <taxon>Eukaryota</taxon>
        <taxon>Fungi</taxon>
        <taxon>Dikarya</taxon>
        <taxon>Ascomycota</taxon>
        <taxon>Pezizomycotina</taxon>
        <taxon>Pezizomycetes</taxon>
        <taxon>Pezizales</taxon>
        <taxon>Morchellaceae</taxon>
        <taxon>Morchella</taxon>
    </lineage>
</organism>
<dbReference type="SMART" id="SM01119">
    <property type="entry name" value="D-ser_dehydrat"/>
    <property type="match status" value="1"/>
</dbReference>
<feature type="domain" description="D-serine dehydratase-like" evidence="14">
    <location>
        <begin position="311"/>
        <end position="423"/>
    </location>
</feature>
<evidence type="ECO:0000256" key="4">
    <source>
        <dbReference type="ARBA" id="ARBA00022575"/>
    </source>
</evidence>
<comment type="catalytic activity">
    <reaction evidence="9">
        <text>D-serine = pyruvate + NH4(+)</text>
        <dbReference type="Rhea" id="RHEA:13977"/>
        <dbReference type="ChEBI" id="CHEBI:15361"/>
        <dbReference type="ChEBI" id="CHEBI:28938"/>
        <dbReference type="ChEBI" id="CHEBI:35247"/>
        <dbReference type="EC" id="4.3.1.18"/>
    </reaction>
    <physiologicalReaction direction="left-to-right" evidence="9">
        <dbReference type="Rhea" id="RHEA:13978"/>
    </physiologicalReaction>
</comment>
<dbReference type="SUPFAM" id="SSF51419">
    <property type="entry name" value="PLP-binding barrel"/>
    <property type="match status" value="1"/>
</dbReference>
<dbReference type="FunCoup" id="A0A3N4KND3">
    <property type="interactions" value="31"/>
</dbReference>
<dbReference type="FunFam" id="3.20.20.10:FF:000016">
    <property type="entry name" value="D-serine dehydratase"/>
    <property type="match status" value="1"/>
</dbReference>
<keyword evidence="4" id="KW-0216">Detoxification</keyword>
<name>A0A3N4KND3_9PEZI</name>
<dbReference type="AlphaFoldDB" id="A0A3N4KND3"/>
<comment type="similarity">
    <text evidence="3">Belongs to the DSD1 family.</text>
</comment>
<dbReference type="InterPro" id="IPR029066">
    <property type="entry name" value="PLP-binding_barrel"/>
</dbReference>
<keyword evidence="16" id="KW-1185">Reference proteome</keyword>
<dbReference type="Proteomes" id="UP000277580">
    <property type="component" value="Unassembled WGS sequence"/>
</dbReference>
<evidence type="ECO:0000256" key="13">
    <source>
        <dbReference type="ARBA" id="ARBA00075219"/>
    </source>
</evidence>
<evidence type="ECO:0000256" key="7">
    <source>
        <dbReference type="ARBA" id="ARBA00022898"/>
    </source>
</evidence>
<dbReference type="Gene3D" id="3.20.20.10">
    <property type="entry name" value="Alanine racemase"/>
    <property type="match status" value="1"/>
</dbReference>
<reference evidence="15 16" key="1">
    <citation type="journal article" date="2018" name="Nat. Ecol. Evol.">
        <title>Pezizomycetes genomes reveal the molecular basis of ectomycorrhizal truffle lifestyle.</title>
        <authorList>
            <person name="Murat C."/>
            <person name="Payen T."/>
            <person name="Noel B."/>
            <person name="Kuo A."/>
            <person name="Morin E."/>
            <person name="Chen J."/>
            <person name="Kohler A."/>
            <person name="Krizsan K."/>
            <person name="Balestrini R."/>
            <person name="Da Silva C."/>
            <person name="Montanini B."/>
            <person name="Hainaut M."/>
            <person name="Levati E."/>
            <person name="Barry K.W."/>
            <person name="Belfiori B."/>
            <person name="Cichocki N."/>
            <person name="Clum A."/>
            <person name="Dockter R.B."/>
            <person name="Fauchery L."/>
            <person name="Guy J."/>
            <person name="Iotti M."/>
            <person name="Le Tacon F."/>
            <person name="Lindquist E.A."/>
            <person name="Lipzen A."/>
            <person name="Malagnac F."/>
            <person name="Mello A."/>
            <person name="Molinier V."/>
            <person name="Miyauchi S."/>
            <person name="Poulain J."/>
            <person name="Riccioni C."/>
            <person name="Rubini A."/>
            <person name="Sitrit Y."/>
            <person name="Splivallo R."/>
            <person name="Traeger S."/>
            <person name="Wang M."/>
            <person name="Zifcakova L."/>
            <person name="Wipf D."/>
            <person name="Zambonelli A."/>
            <person name="Paolocci F."/>
            <person name="Nowrousian M."/>
            <person name="Ottonello S."/>
            <person name="Baldrian P."/>
            <person name="Spatafora J.W."/>
            <person name="Henrissat B."/>
            <person name="Nagy L.G."/>
            <person name="Aury J.M."/>
            <person name="Wincker P."/>
            <person name="Grigoriev I.V."/>
            <person name="Bonfante P."/>
            <person name="Martin F.M."/>
        </authorList>
    </citation>
    <scope>NUCLEOTIDE SEQUENCE [LARGE SCALE GENOMIC DNA]</scope>
    <source>
        <strain evidence="15 16">CCBAS932</strain>
    </source>
</reference>